<keyword evidence="6" id="KW-0472">Membrane</keyword>
<evidence type="ECO:0000256" key="6">
    <source>
        <dbReference type="ARBA" id="ARBA00023136"/>
    </source>
</evidence>
<keyword evidence="7" id="KW-0999">Mitochondrion inner membrane</keyword>
<protein>
    <recommendedName>
        <fullName evidence="7">MICOS complex subunit</fullName>
    </recommendedName>
</protein>
<evidence type="ECO:0000256" key="1">
    <source>
        <dbReference type="ARBA" id="ARBA00004325"/>
    </source>
</evidence>
<dbReference type="PANTHER" id="PTHR14564">
    <property type="entry name" value="MICOS COMPLEX SUBUNIT MIC26 / MIC27 FAMILY MEMBER"/>
    <property type="match status" value="1"/>
</dbReference>
<dbReference type="InterPro" id="IPR033182">
    <property type="entry name" value="MIC26/MIC27_animal"/>
</dbReference>
<dbReference type="Pfam" id="PF09769">
    <property type="entry name" value="ApoO"/>
    <property type="match status" value="1"/>
</dbReference>
<evidence type="ECO:0000313" key="9">
    <source>
        <dbReference type="WBParaSite" id="ALUE_0001291201-mRNA-1"/>
    </source>
</evidence>
<organism evidence="8 9">
    <name type="scientific">Ascaris lumbricoides</name>
    <name type="common">Giant roundworm</name>
    <dbReference type="NCBI Taxonomy" id="6252"/>
    <lineage>
        <taxon>Eukaryota</taxon>
        <taxon>Metazoa</taxon>
        <taxon>Ecdysozoa</taxon>
        <taxon>Nematoda</taxon>
        <taxon>Chromadorea</taxon>
        <taxon>Rhabditida</taxon>
        <taxon>Spirurina</taxon>
        <taxon>Ascaridomorpha</taxon>
        <taxon>Ascaridoidea</taxon>
        <taxon>Ascarididae</taxon>
        <taxon>Ascaris</taxon>
    </lineage>
</organism>
<comment type="function">
    <text evidence="7">Component of the MICOS complex, a large protein complex of the mitochondrial inner membrane that plays crucial roles in the maintenance of crista junctions, inner membrane architecture, and formation of contact sites to the outer membrane.</text>
</comment>
<evidence type="ECO:0000256" key="5">
    <source>
        <dbReference type="ARBA" id="ARBA00023128"/>
    </source>
</evidence>
<keyword evidence="4" id="KW-1133">Transmembrane helix</keyword>
<dbReference type="InterPro" id="IPR019166">
    <property type="entry name" value="MIC26/MIC27"/>
</dbReference>
<evidence type="ECO:0000256" key="4">
    <source>
        <dbReference type="ARBA" id="ARBA00022989"/>
    </source>
</evidence>
<comment type="subunit">
    <text evidence="7">Component of the mitochondrial contact site and cristae organizing system (MICOS) complex.</text>
</comment>
<comment type="similarity">
    <text evidence="2">Belongs to the apolipoprotein O/MICOS complex subunit Mic27 family.</text>
</comment>
<dbReference type="GO" id="GO:0042407">
    <property type="term" value="P:cristae formation"/>
    <property type="evidence" value="ECO:0007669"/>
    <property type="project" value="InterPro"/>
</dbReference>
<keyword evidence="5 7" id="KW-0496">Mitochondrion</keyword>
<reference evidence="9" key="1">
    <citation type="submission" date="2023-03" db="UniProtKB">
        <authorList>
            <consortium name="WormBaseParasite"/>
        </authorList>
    </citation>
    <scope>IDENTIFICATION</scope>
</reference>
<evidence type="ECO:0000256" key="7">
    <source>
        <dbReference type="RuleBase" id="RU363021"/>
    </source>
</evidence>
<keyword evidence="3" id="KW-0812">Transmembrane</keyword>
<dbReference type="GO" id="GO:0061617">
    <property type="term" value="C:MICOS complex"/>
    <property type="evidence" value="ECO:0007669"/>
    <property type="project" value="UniProtKB-UniRule"/>
</dbReference>
<name>A0A9J2PSF7_ASCLU</name>
<evidence type="ECO:0000313" key="8">
    <source>
        <dbReference type="Proteomes" id="UP000036681"/>
    </source>
</evidence>
<comment type="subcellular location">
    <subcellularLocation>
        <location evidence="7">Mitochondrion inner membrane</location>
    </subcellularLocation>
    <subcellularLocation>
        <location evidence="1">Mitochondrion membrane</location>
    </subcellularLocation>
</comment>
<keyword evidence="8" id="KW-1185">Reference proteome</keyword>
<proteinExistence type="inferred from homology"/>
<evidence type="ECO:0000256" key="3">
    <source>
        <dbReference type="ARBA" id="ARBA00022692"/>
    </source>
</evidence>
<accession>A0A9J2PSF7</accession>
<sequence length="176" mass="19788">MKETEATKERGSELVKRWWAMTTTEKRPTPQAATLVTVNELPMYAEDIPVKYTFVPDDPLPLQGTVSKVRKALVHKYDAFAVRLSEHLREEWSILPKVAAITVGGMAGFVLAVKKSGLRRFLYSTVGVVTMAAFCYPHETVAIIRSGVAHTKNAWYDFKESPEPPMPKHDFSPPQK</sequence>
<dbReference type="WBParaSite" id="ALUE_0001291201-mRNA-1">
    <property type="protein sequence ID" value="ALUE_0001291201-mRNA-1"/>
    <property type="gene ID" value="ALUE_0001291201"/>
</dbReference>
<dbReference type="AlphaFoldDB" id="A0A9J2PSF7"/>
<evidence type="ECO:0000256" key="2">
    <source>
        <dbReference type="ARBA" id="ARBA00010904"/>
    </source>
</evidence>
<dbReference type="Proteomes" id="UP000036681">
    <property type="component" value="Unplaced"/>
</dbReference>